<dbReference type="GO" id="GO:0003677">
    <property type="term" value="F:DNA binding"/>
    <property type="evidence" value="ECO:0007669"/>
    <property type="project" value="UniProtKB-KW"/>
</dbReference>
<name>A0A1G7EBD3_9ACTN</name>
<dbReference type="RefSeq" id="WP_090595785.1">
    <property type="nucleotide sequence ID" value="NZ_LT629688.1"/>
</dbReference>
<dbReference type="InterPro" id="IPR000943">
    <property type="entry name" value="RNA_pol_sigma70"/>
</dbReference>
<dbReference type="GO" id="GO:0006352">
    <property type="term" value="P:DNA-templated transcription initiation"/>
    <property type="evidence" value="ECO:0007669"/>
    <property type="project" value="InterPro"/>
</dbReference>
<evidence type="ECO:0000256" key="3">
    <source>
        <dbReference type="ARBA" id="ARBA00023125"/>
    </source>
</evidence>
<dbReference type="SUPFAM" id="SSF88659">
    <property type="entry name" value="Sigma3 and sigma4 domains of RNA polymerase sigma factors"/>
    <property type="match status" value="1"/>
</dbReference>
<evidence type="ECO:0000313" key="6">
    <source>
        <dbReference type="EMBL" id="SDE60937.1"/>
    </source>
</evidence>
<evidence type="ECO:0000313" key="7">
    <source>
        <dbReference type="Proteomes" id="UP000198546"/>
    </source>
</evidence>
<dbReference type="InterPro" id="IPR013325">
    <property type="entry name" value="RNA_pol_sigma_r2"/>
</dbReference>
<dbReference type="PANTHER" id="PTHR30603">
    <property type="entry name" value="RNA POLYMERASE SIGMA FACTOR RPO"/>
    <property type="match status" value="1"/>
</dbReference>
<accession>A0A1G7EBD3</accession>
<dbReference type="PANTHER" id="PTHR30603:SF47">
    <property type="entry name" value="RNA POLYMERASE SIGMA FACTOR SIGD, CHLOROPLASTIC"/>
    <property type="match status" value="1"/>
</dbReference>
<dbReference type="InterPro" id="IPR014284">
    <property type="entry name" value="RNA_pol_sigma-70_dom"/>
</dbReference>
<feature type="domain" description="RNA polymerase sigma-70 region 2" evidence="5">
    <location>
        <begin position="71"/>
        <end position="131"/>
    </location>
</feature>
<dbReference type="EMBL" id="LT629688">
    <property type="protein sequence ID" value="SDE60937.1"/>
    <property type="molecule type" value="Genomic_DNA"/>
</dbReference>
<keyword evidence="4" id="KW-0804">Transcription</keyword>
<protein>
    <submittedName>
        <fullName evidence="6">RNA polymerase primary sigma factor</fullName>
    </submittedName>
</protein>
<dbReference type="GO" id="GO:0016987">
    <property type="term" value="F:sigma factor activity"/>
    <property type="evidence" value="ECO:0007669"/>
    <property type="project" value="UniProtKB-KW"/>
</dbReference>
<proteinExistence type="predicted"/>
<dbReference type="STRING" id="675864.SAMN04489747_3891"/>
<sequence>MTTTLTRTGEPLLSAEDEIGLARAIEAGVLASQALRSQTMPDGEPVPWALAADLEQLQEEGERARQRFVLANVRLVAVEVRRAAARTSVPGDDLFQEGVLALAESLARWDHTRGVRFAGYALPWVRNRIRAAAASRLGELESSVRVGQVRELRLEQLRLVQQLRREPTVPELAARVGRSAGWVAGALQASRPVPLHDATGQVVEIADPRAQAPLELVLEEHWPAAEALGRLPEPVRTVLRHRFGFDGEPESRSALARRLGRSAPQVRRLEELGLEMLREVCPSQCRRTA</sequence>
<organism evidence="6 7">
    <name type="scientific">Auraticoccus monumenti</name>
    <dbReference type="NCBI Taxonomy" id="675864"/>
    <lineage>
        <taxon>Bacteria</taxon>
        <taxon>Bacillati</taxon>
        <taxon>Actinomycetota</taxon>
        <taxon>Actinomycetes</taxon>
        <taxon>Propionibacteriales</taxon>
        <taxon>Propionibacteriaceae</taxon>
        <taxon>Auraticoccus</taxon>
    </lineage>
</organism>
<evidence type="ECO:0000259" key="5">
    <source>
        <dbReference type="Pfam" id="PF04542"/>
    </source>
</evidence>
<dbReference type="OrthoDB" id="3745243at2"/>
<dbReference type="InterPro" id="IPR050239">
    <property type="entry name" value="Sigma-70_RNA_pol_init_factors"/>
</dbReference>
<dbReference type="AlphaFoldDB" id="A0A1G7EBD3"/>
<dbReference type="Gene3D" id="1.20.120.1810">
    <property type="match status" value="1"/>
</dbReference>
<reference evidence="6 7" key="1">
    <citation type="submission" date="2016-10" db="EMBL/GenBank/DDBJ databases">
        <authorList>
            <person name="de Groot N.N."/>
        </authorList>
    </citation>
    <scope>NUCLEOTIDE SEQUENCE [LARGE SCALE GENOMIC DNA]</scope>
    <source>
        <strain evidence="6 7">MON 2.2</strain>
    </source>
</reference>
<evidence type="ECO:0000256" key="2">
    <source>
        <dbReference type="ARBA" id="ARBA00023082"/>
    </source>
</evidence>
<dbReference type="Pfam" id="PF04542">
    <property type="entry name" value="Sigma70_r2"/>
    <property type="match status" value="1"/>
</dbReference>
<dbReference type="InterPro" id="IPR007627">
    <property type="entry name" value="RNA_pol_sigma70_r2"/>
</dbReference>
<keyword evidence="2" id="KW-0731">Sigma factor</keyword>
<dbReference type="InterPro" id="IPR013324">
    <property type="entry name" value="RNA_pol_sigma_r3/r4-like"/>
</dbReference>
<keyword evidence="7" id="KW-1185">Reference proteome</keyword>
<keyword evidence="1" id="KW-0805">Transcription regulation</keyword>
<dbReference type="PRINTS" id="PR00046">
    <property type="entry name" value="SIGMA70FCT"/>
</dbReference>
<keyword evidence="3" id="KW-0238">DNA-binding</keyword>
<evidence type="ECO:0000256" key="1">
    <source>
        <dbReference type="ARBA" id="ARBA00023015"/>
    </source>
</evidence>
<dbReference type="Proteomes" id="UP000198546">
    <property type="component" value="Chromosome i"/>
</dbReference>
<dbReference type="Gene3D" id="1.20.140.160">
    <property type="match status" value="1"/>
</dbReference>
<dbReference type="SUPFAM" id="SSF88946">
    <property type="entry name" value="Sigma2 domain of RNA polymerase sigma factors"/>
    <property type="match status" value="1"/>
</dbReference>
<dbReference type="NCBIfam" id="TIGR02937">
    <property type="entry name" value="sigma70-ECF"/>
    <property type="match status" value="1"/>
</dbReference>
<gene>
    <name evidence="6" type="ORF">SAMN04489747_3891</name>
</gene>
<evidence type="ECO:0000256" key="4">
    <source>
        <dbReference type="ARBA" id="ARBA00023163"/>
    </source>
</evidence>